<dbReference type="EMBL" id="JACAZI010000003">
    <property type="protein sequence ID" value="KAF7365695.1"/>
    <property type="molecule type" value="Genomic_DNA"/>
</dbReference>
<dbReference type="AlphaFoldDB" id="A0A8H7D8X1"/>
<proteinExistence type="predicted"/>
<accession>A0A8H7D8X1</accession>
<dbReference type="Proteomes" id="UP000620124">
    <property type="component" value="Unassembled WGS sequence"/>
</dbReference>
<name>A0A8H7D8X1_9AGAR</name>
<sequence length="189" mass="19914">MVGTGMGISIASDDLDFAEVGRHSIKFLQGIVISVAALKGGIHGAGYNDGLVAWFAAPHPNIAFTHISPGQILTPGSKLYLGWLLSPLAWLLAVLRSFIATLQEECAQYILYALLHVEQGGLFFRNSRDDVASGYVFSPGHVGSLVDDGSPIAKKKGLLNGIPMKGYGGSDATVAGLIAYTERVLADVT</sequence>
<gene>
    <name evidence="1" type="ORF">MVEN_00443200</name>
</gene>
<keyword evidence="2" id="KW-1185">Reference proteome</keyword>
<protein>
    <submittedName>
        <fullName evidence="1">Uncharacterized protein</fullName>
    </submittedName>
</protein>
<reference evidence="1" key="1">
    <citation type="submission" date="2020-05" db="EMBL/GenBank/DDBJ databases">
        <title>Mycena genomes resolve the evolution of fungal bioluminescence.</title>
        <authorList>
            <person name="Tsai I.J."/>
        </authorList>
    </citation>
    <scope>NUCLEOTIDE SEQUENCE</scope>
    <source>
        <strain evidence="1">CCC161011</strain>
    </source>
</reference>
<organism evidence="1 2">
    <name type="scientific">Mycena venus</name>
    <dbReference type="NCBI Taxonomy" id="2733690"/>
    <lineage>
        <taxon>Eukaryota</taxon>
        <taxon>Fungi</taxon>
        <taxon>Dikarya</taxon>
        <taxon>Basidiomycota</taxon>
        <taxon>Agaricomycotina</taxon>
        <taxon>Agaricomycetes</taxon>
        <taxon>Agaricomycetidae</taxon>
        <taxon>Agaricales</taxon>
        <taxon>Marasmiineae</taxon>
        <taxon>Mycenaceae</taxon>
        <taxon>Mycena</taxon>
    </lineage>
</organism>
<comment type="caution">
    <text evidence="1">The sequence shown here is derived from an EMBL/GenBank/DDBJ whole genome shotgun (WGS) entry which is preliminary data.</text>
</comment>
<evidence type="ECO:0000313" key="2">
    <source>
        <dbReference type="Proteomes" id="UP000620124"/>
    </source>
</evidence>
<evidence type="ECO:0000313" key="1">
    <source>
        <dbReference type="EMBL" id="KAF7365695.1"/>
    </source>
</evidence>
<dbReference type="OrthoDB" id="2898509at2759"/>